<evidence type="ECO:0000259" key="7">
    <source>
        <dbReference type="PROSITE" id="PS50110"/>
    </source>
</evidence>
<dbReference type="EMBL" id="JBHSEP010000002">
    <property type="protein sequence ID" value="MFC4597537.1"/>
    <property type="molecule type" value="Genomic_DNA"/>
</dbReference>
<evidence type="ECO:0000256" key="4">
    <source>
        <dbReference type="PROSITE-ProRule" id="PRU00169"/>
    </source>
</evidence>
<dbReference type="Gene3D" id="1.10.10.60">
    <property type="entry name" value="Homeodomain-like"/>
    <property type="match status" value="2"/>
</dbReference>
<dbReference type="PROSITE" id="PS50110">
    <property type="entry name" value="RESPONSE_REGULATORY"/>
    <property type="match status" value="1"/>
</dbReference>
<dbReference type="InterPro" id="IPR018062">
    <property type="entry name" value="HTH_AraC-typ_CS"/>
</dbReference>
<dbReference type="PROSITE" id="PS01124">
    <property type="entry name" value="HTH_ARAC_FAMILY_2"/>
    <property type="match status" value="1"/>
</dbReference>
<organism evidence="8 9">
    <name type="scientific">Cohnella hongkongensis</name>
    <dbReference type="NCBI Taxonomy" id="178337"/>
    <lineage>
        <taxon>Bacteria</taxon>
        <taxon>Bacillati</taxon>
        <taxon>Bacillota</taxon>
        <taxon>Bacilli</taxon>
        <taxon>Bacillales</taxon>
        <taxon>Paenibacillaceae</taxon>
        <taxon>Cohnella</taxon>
    </lineage>
</organism>
<dbReference type="PANTHER" id="PTHR43280">
    <property type="entry name" value="ARAC-FAMILY TRANSCRIPTIONAL REGULATOR"/>
    <property type="match status" value="1"/>
</dbReference>
<dbReference type="SUPFAM" id="SSF52172">
    <property type="entry name" value="CheY-like"/>
    <property type="match status" value="1"/>
</dbReference>
<dbReference type="SUPFAM" id="SSF46689">
    <property type="entry name" value="Homeodomain-like"/>
    <property type="match status" value="2"/>
</dbReference>
<evidence type="ECO:0000313" key="9">
    <source>
        <dbReference type="Proteomes" id="UP001596028"/>
    </source>
</evidence>
<dbReference type="Gene3D" id="3.40.50.2300">
    <property type="match status" value="1"/>
</dbReference>
<dbReference type="PANTHER" id="PTHR43280:SF2">
    <property type="entry name" value="HTH-TYPE TRANSCRIPTIONAL REGULATOR EXSA"/>
    <property type="match status" value="1"/>
</dbReference>
<feature type="coiled-coil region" evidence="5">
    <location>
        <begin position="398"/>
        <end position="425"/>
    </location>
</feature>
<protein>
    <submittedName>
        <fullName evidence="8">AraC family transcriptional regulator</fullName>
    </submittedName>
</protein>
<reference evidence="9" key="1">
    <citation type="journal article" date="2019" name="Int. J. Syst. Evol. Microbiol.">
        <title>The Global Catalogue of Microorganisms (GCM) 10K type strain sequencing project: providing services to taxonomists for standard genome sequencing and annotation.</title>
        <authorList>
            <consortium name="The Broad Institute Genomics Platform"/>
            <consortium name="The Broad Institute Genome Sequencing Center for Infectious Disease"/>
            <person name="Wu L."/>
            <person name="Ma J."/>
        </authorList>
    </citation>
    <scope>NUCLEOTIDE SEQUENCE [LARGE SCALE GENOMIC DNA]</scope>
    <source>
        <strain evidence="9">CCUG 49571</strain>
    </source>
</reference>
<name>A0ABV9F7A1_9BACL</name>
<keyword evidence="4" id="KW-0597">Phosphoprotein</keyword>
<evidence type="ECO:0000313" key="8">
    <source>
        <dbReference type="EMBL" id="MFC4597537.1"/>
    </source>
</evidence>
<feature type="modified residue" description="4-aspartylphosphate" evidence="4">
    <location>
        <position position="54"/>
    </location>
</feature>
<dbReference type="SMART" id="SM00448">
    <property type="entry name" value="REC"/>
    <property type="match status" value="1"/>
</dbReference>
<evidence type="ECO:0000259" key="6">
    <source>
        <dbReference type="PROSITE" id="PS01124"/>
    </source>
</evidence>
<keyword evidence="9" id="KW-1185">Reference proteome</keyword>
<dbReference type="CDD" id="cd17536">
    <property type="entry name" value="REC_YesN-like"/>
    <property type="match status" value="1"/>
</dbReference>
<proteinExistence type="predicted"/>
<dbReference type="InterPro" id="IPR020449">
    <property type="entry name" value="Tscrpt_reg_AraC-type_HTH"/>
</dbReference>
<dbReference type="Pfam" id="PF12833">
    <property type="entry name" value="HTH_18"/>
    <property type="match status" value="1"/>
</dbReference>
<dbReference type="InterPro" id="IPR011006">
    <property type="entry name" value="CheY-like_superfamily"/>
</dbReference>
<keyword evidence="3" id="KW-0804">Transcription</keyword>
<evidence type="ECO:0000256" key="3">
    <source>
        <dbReference type="ARBA" id="ARBA00023163"/>
    </source>
</evidence>
<sequence length="538" mass="62108">MKAIIVDDERRTRKFLGMAIDWRSLGITEVLEAADGDEAYRLIVEKRPTIILTDMRMPNKDGVDLLRLLRELPYPHKTIVISGYEDYAFLKKTIEYGGFDYFIKPIDESEVYDRLKDALRELKQENDKAVALLGNARAINERRLMLRDSLLTQIADRSAAIPAGEAEELLGDEWRLWQGRPYTLCMCRIQERAGRIERAFSDRKDLLYFSIMNVAGELLDFPRRGTAFRYQSEEGVIVLLLFDLSDAKGVCGELTRTMLRTFGIRIEIALSSRRVFPDEMARAFEEAEAVRQSVNHLRPEPDGVYAEASEPAGMLSLLQEERELRMILFGRSRSDIRRFLSGLLSGCAQAGFLTTRQILWWEQELKWLKELYAGAGRPEEGLGAADDRSLVYWDDTGAFALERLAESLENRLLRLAEEIGRLQGRERKETIYEVRDYLKRHYHEPLMIKDVSAQFFMNSEYVARLFKQEFGIGIKEFVTELRMNHARLLLGNPYLKVGEIADQVGFADEKYFSKVFKKETGLTPQQFRRSDKGSPDEE</sequence>
<keyword evidence="1" id="KW-0805">Transcription regulation</keyword>
<keyword evidence="5" id="KW-0175">Coiled coil</keyword>
<dbReference type="RefSeq" id="WP_378092832.1">
    <property type="nucleotide sequence ID" value="NZ_JBHSEP010000002.1"/>
</dbReference>
<feature type="coiled-coil region" evidence="5">
    <location>
        <begin position="112"/>
        <end position="139"/>
    </location>
</feature>
<dbReference type="SMART" id="SM00342">
    <property type="entry name" value="HTH_ARAC"/>
    <property type="match status" value="1"/>
</dbReference>
<keyword evidence="2" id="KW-0238">DNA-binding</keyword>
<dbReference type="Proteomes" id="UP001596028">
    <property type="component" value="Unassembled WGS sequence"/>
</dbReference>
<feature type="domain" description="HTH araC/xylS-type" evidence="6">
    <location>
        <begin position="432"/>
        <end position="530"/>
    </location>
</feature>
<dbReference type="PROSITE" id="PS00041">
    <property type="entry name" value="HTH_ARAC_FAMILY_1"/>
    <property type="match status" value="1"/>
</dbReference>
<comment type="caution">
    <text evidence="8">The sequence shown here is derived from an EMBL/GenBank/DDBJ whole genome shotgun (WGS) entry which is preliminary data.</text>
</comment>
<dbReference type="Pfam" id="PF00072">
    <property type="entry name" value="Response_reg"/>
    <property type="match status" value="1"/>
</dbReference>
<dbReference type="InterPro" id="IPR001789">
    <property type="entry name" value="Sig_transdc_resp-reg_receiver"/>
</dbReference>
<evidence type="ECO:0000256" key="1">
    <source>
        <dbReference type="ARBA" id="ARBA00023015"/>
    </source>
</evidence>
<feature type="domain" description="Response regulatory" evidence="7">
    <location>
        <begin position="2"/>
        <end position="119"/>
    </location>
</feature>
<dbReference type="PRINTS" id="PR00032">
    <property type="entry name" value="HTHARAC"/>
</dbReference>
<evidence type="ECO:0000256" key="5">
    <source>
        <dbReference type="SAM" id="Coils"/>
    </source>
</evidence>
<accession>A0ABV9F7A1</accession>
<gene>
    <name evidence="8" type="ORF">ACFO3S_04755</name>
</gene>
<evidence type="ECO:0000256" key="2">
    <source>
        <dbReference type="ARBA" id="ARBA00023125"/>
    </source>
</evidence>
<dbReference type="InterPro" id="IPR009057">
    <property type="entry name" value="Homeodomain-like_sf"/>
</dbReference>
<dbReference type="InterPro" id="IPR018060">
    <property type="entry name" value="HTH_AraC"/>
</dbReference>